<proteinExistence type="predicted"/>
<feature type="domain" description="HD-GYP" evidence="1">
    <location>
        <begin position="1"/>
        <end position="147"/>
    </location>
</feature>
<evidence type="ECO:0000259" key="1">
    <source>
        <dbReference type="PROSITE" id="PS51832"/>
    </source>
</evidence>
<sequence>MIKCAGILHDVGKLGINEEILLKTERLTQEEYQIIKEHPVESESIVKSMEFLYTVLAAIRHHHERYDGMGYPDGLRGEGVPLNARILAVADSFCSMTSHRPYCREKTIGEALEEVKRCSGTQFDPEVVKAFEHLINERFLETDIPEIKDLMS</sequence>
<gene>
    <name evidence="2" type="ORF">COZ71_09320</name>
</gene>
<evidence type="ECO:0000313" key="2">
    <source>
        <dbReference type="EMBL" id="PIX15818.1"/>
    </source>
</evidence>
<accession>A0A2M7J8R5</accession>
<dbReference type="Pfam" id="PF13487">
    <property type="entry name" value="HD_5"/>
    <property type="match status" value="1"/>
</dbReference>
<dbReference type="AlphaFoldDB" id="A0A2M7J8R5"/>
<dbReference type="Gene3D" id="1.10.3210.10">
    <property type="entry name" value="Hypothetical protein af1432"/>
    <property type="match status" value="1"/>
</dbReference>
<comment type="caution">
    <text evidence="2">The sequence shown here is derived from an EMBL/GenBank/DDBJ whole genome shotgun (WGS) entry which is preliminary data.</text>
</comment>
<dbReference type="EMBL" id="PFIC01000258">
    <property type="protein sequence ID" value="PIX15818.1"/>
    <property type="molecule type" value="Genomic_DNA"/>
</dbReference>
<dbReference type="InterPro" id="IPR037522">
    <property type="entry name" value="HD_GYP_dom"/>
</dbReference>
<name>A0A2M7J8R5_9BACT</name>
<dbReference type="PROSITE" id="PS51832">
    <property type="entry name" value="HD_GYP"/>
    <property type="match status" value="1"/>
</dbReference>
<dbReference type="SUPFAM" id="SSF109604">
    <property type="entry name" value="HD-domain/PDEase-like"/>
    <property type="match status" value="1"/>
</dbReference>
<dbReference type="Proteomes" id="UP000229297">
    <property type="component" value="Unassembled WGS sequence"/>
</dbReference>
<dbReference type="InterPro" id="IPR003607">
    <property type="entry name" value="HD/PDEase_dom"/>
</dbReference>
<protein>
    <recommendedName>
        <fullName evidence="1">HD-GYP domain-containing protein</fullName>
    </recommendedName>
</protein>
<reference evidence="3" key="1">
    <citation type="submission" date="2017-09" db="EMBL/GenBank/DDBJ databases">
        <title>Depth-based differentiation of microbial function through sediment-hosted aquifers and enrichment of novel symbionts in the deep terrestrial subsurface.</title>
        <authorList>
            <person name="Probst A.J."/>
            <person name="Ladd B."/>
            <person name="Jarett J.K."/>
            <person name="Geller-Mcgrath D.E."/>
            <person name="Sieber C.M.K."/>
            <person name="Emerson J.B."/>
            <person name="Anantharaman K."/>
            <person name="Thomas B.C."/>
            <person name="Malmstrom R."/>
            <person name="Stieglmeier M."/>
            <person name="Klingl A."/>
            <person name="Woyke T."/>
            <person name="Ryan C.M."/>
            <person name="Banfield J.F."/>
        </authorList>
    </citation>
    <scope>NUCLEOTIDE SEQUENCE [LARGE SCALE GENOMIC DNA]</scope>
</reference>
<evidence type="ECO:0000313" key="3">
    <source>
        <dbReference type="Proteomes" id="UP000229297"/>
    </source>
</evidence>
<dbReference type="PANTHER" id="PTHR43155">
    <property type="entry name" value="CYCLIC DI-GMP PHOSPHODIESTERASE PA4108-RELATED"/>
    <property type="match status" value="1"/>
</dbReference>
<organism evidence="2 3">
    <name type="scientific">Candidatus Desantisbacteria bacterium CG_4_8_14_3_um_filter_40_12</name>
    <dbReference type="NCBI Taxonomy" id="1974545"/>
    <lineage>
        <taxon>Bacteria</taxon>
        <taxon>Candidatus Desantisiibacteriota</taxon>
    </lineage>
</organism>
<dbReference type="CDD" id="cd00077">
    <property type="entry name" value="HDc"/>
    <property type="match status" value="1"/>
</dbReference>